<organism evidence="2 3">
    <name type="scientific">Sesamum alatum</name>
    <dbReference type="NCBI Taxonomy" id="300844"/>
    <lineage>
        <taxon>Eukaryota</taxon>
        <taxon>Viridiplantae</taxon>
        <taxon>Streptophyta</taxon>
        <taxon>Embryophyta</taxon>
        <taxon>Tracheophyta</taxon>
        <taxon>Spermatophyta</taxon>
        <taxon>Magnoliopsida</taxon>
        <taxon>eudicotyledons</taxon>
        <taxon>Gunneridae</taxon>
        <taxon>Pentapetalae</taxon>
        <taxon>asterids</taxon>
        <taxon>lamiids</taxon>
        <taxon>Lamiales</taxon>
        <taxon>Pedaliaceae</taxon>
        <taxon>Sesamum</taxon>
    </lineage>
</organism>
<dbReference type="Proteomes" id="UP001293254">
    <property type="component" value="Unassembled WGS sequence"/>
</dbReference>
<dbReference type="EMBL" id="JACGWO010000010">
    <property type="protein sequence ID" value="KAK4417058.1"/>
    <property type="molecule type" value="Genomic_DNA"/>
</dbReference>
<proteinExistence type="predicted"/>
<dbReference type="AlphaFoldDB" id="A0AAE1XT41"/>
<feature type="compositionally biased region" description="Polar residues" evidence="1">
    <location>
        <begin position="159"/>
        <end position="168"/>
    </location>
</feature>
<reference evidence="2" key="2">
    <citation type="journal article" date="2024" name="Plant">
        <title>Genomic evolution and insights into agronomic trait innovations of Sesamum species.</title>
        <authorList>
            <person name="Miao H."/>
            <person name="Wang L."/>
            <person name="Qu L."/>
            <person name="Liu H."/>
            <person name="Sun Y."/>
            <person name="Le M."/>
            <person name="Wang Q."/>
            <person name="Wei S."/>
            <person name="Zheng Y."/>
            <person name="Lin W."/>
            <person name="Duan Y."/>
            <person name="Cao H."/>
            <person name="Xiong S."/>
            <person name="Wang X."/>
            <person name="Wei L."/>
            <person name="Li C."/>
            <person name="Ma Q."/>
            <person name="Ju M."/>
            <person name="Zhao R."/>
            <person name="Li G."/>
            <person name="Mu C."/>
            <person name="Tian Q."/>
            <person name="Mei H."/>
            <person name="Zhang T."/>
            <person name="Gao T."/>
            <person name="Zhang H."/>
        </authorList>
    </citation>
    <scope>NUCLEOTIDE SEQUENCE</scope>
    <source>
        <strain evidence="2">3651</strain>
    </source>
</reference>
<protein>
    <submittedName>
        <fullName evidence="2">Uncharacterized protein</fullName>
    </submittedName>
</protein>
<evidence type="ECO:0000256" key="1">
    <source>
        <dbReference type="SAM" id="MobiDB-lite"/>
    </source>
</evidence>
<evidence type="ECO:0000313" key="2">
    <source>
        <dbReference type="EMBL" id="KAK4417058.1"/>
    </source>
</evidence>
<sequence>MTGEEGEGATQQGDGVEGVTQHNEGGERVTQQGEGVPEPEAVRVEDIGKGWGFDTFATNEEFGGGNIPTVINKGKRKTSELNEENCSTFDDSSDSDYQQPDNVDESSEEYDMLEDNEGFSQEDVPKTRKMKKTIPSFVVADEDWNSNSNATETVGGGSQSNASKHNVTTGGGMGRPSQATTRVAVRQRKPTIQQVLQNIKAKKRAWKP</sequence>
<evidence type="ECO:0000313" key="3">
    <source>
        <dbReference type="Proteomes" id="UP001293254"/>
    </source>
</evidence>
<reference evidence="2" key="1">
    <citation type="submission" date="2020-06" db="EMBL/GenBank/DDBJ databases">
        <authorList>
            <person name="Li T."/>
            <person name="Hu X."/>
            <person name="Zhang T."/>
            <person name="Song X."/>
            <person name="Zhang H."/>
            <person name="Dai N."/>
            <person name="Sheng W."/>
            <person name="Hou X."/>
            <person name="Wei L."/>
        </authorList>
    </citation>
    <scope>NUCLEOTIDE SEQUENCE</scope>
    <source>
        <strain evidence="2">3651</strain>
        <tissue evidence="2">Leaf</tissue>
    </source>
</reference>
<feature type="region of interest" description="Disordered" evidence="1">
    <location>
        <begin position="1"/>
        <end position="208"/>
    </location>
</feature>
<name>A0AAE1XT41_9LAMI</name>
<keyword evidence="3" id="KW-1185">Reference proteome</keyword>
<gene>
    <name evidence="2" type="ORF">Salat_2531300</name>
</gene>
<feature type="compositionally biased region" description="Acidic residues" evidence="1">
    <location>
        <begin position="102"/>
        <end position="117"/>
    </location>
</feature>
<comment type="caution">
    <text evidence="2">The sequence shown here is derived from an EMBL/GenBank/DDBJ whole genome shotgun (WGS) entry which is preliminary data.</text>
</comment>
<accession>A0AAE1XT41</accession>